<organism evidence="1">
    <name type="scientific">marine sediment metagenome</name>
    <dbReference type="NCBI Taxonomy" id="412755"/>
    <lineage>
        <taxon>unclassified sequences</taxon>
        <taxon>metagenomes</taxon>
        <taxon>ecological metagenomes</taxon>
    </lineage>
</organism>
<dbReference type="EMBL" id="LAZR01003428">
    <property type="protein sequence ID" value="KKN18421.1"/>
    <property type="molecule type" value="Genomic_DNA"/>
</dbReference>
<evidence type="ECO:0000313" key="1">
    <source>
        <dbReference type="EMBL" id="KKN18421.1"/>
    </source>
</evidence>
<name>A0A0F9QZ76_9ZZZZ</name>
<dbReference type="AlphaFoldDB" id="A0A0F9QZ76"/>
<sequence length="69" mass="8210">EESFSKFLQLNELKPGTVFKFNYLLKIDKKKELKKNLFDPSADEIKLAIHYKDQFNIARKTSRSFSILR</sequence>
<reference evidence="1" key="1">
    <citation type="journal article" date="2015" name="Nature">
        <title>Complex archaea that bridge the gap between prokaryotes and eukaryotes.</title>
        <authorList>
            <person name="Spang A."/>
            <person name="Saw J.H."/>
            <person name="Jorgensen S.L."/>
            <person name="Zaremba-Niedzwiedzka K."/>
            <person name="Martijn J."/>
            <person name="Lind A.E."/>
            <person name="van Eijk R."/>
            <person name="Schleper C."/>
            <person name="Guy L."/>
            <person name="Ettema T.J."/>
        </authorList>
    </citation>
    <scope>NUCLEOTIDE SEQUENCE</scope>
</reference>
<protein>
    <submittedName>
        <fullName evidence="1">Uncharacterized protein</fullName>
    </submittedName>
</protein>
<accession>A0A0F9QZ76</accession>
<gene>
    <name evidence="1" type="ORF">LCGC14_0955870</name>
</gene>
<comment type="caution">
    <text evidence="1">The sequence shown here is derived from an EMBL/GenBank/DDBJ whole genome shotgun (WGS) entry which is preliminary data.</text>
</comment>
<feature type="non-terminal residue" evidence="1">
    <location>
        <position position="1"/>
    </location>
</feature>
<proteinExistence type="predicted"/>